<feature type="transmembrane region" description="Helical" evidence="5">
    <location>
        <begin position="160"/>
        <end position="179"/>
    </location>
</feature>
<proteinExistence type="predicted"/>
<comment type="caution">
    <text evidence="6">The sequence shown here is derived from an EMBL/GenBank/DDBJ whole genome shotgun (WGS) entry which is preliminary data.</text>
</comment>
<dbReference type="Gene3D" id="1.20.120.1780">
    <property type="entry name" value="UbiA prenyltransferase"/>
    <property type="match status" value="1"/>
</dbReference>
<keyword evidence="3 5" id="KW-1133">Transmembrane helix</keyword>
<feature type="transmembrane region" description="Helical" evidence="5">
    <location>
        <begin position="91"/>
        <end position="122"/>
    </location>
</feature>
<evidence type="ECO:0000313" key="6">
    <source>
        <dbReference type="EMBL" id="OIQ82378.1"/>
    </source>
</evidence>
<dbReference type="GO" id="GO:0016020">
    <property type="term" value="C:membrane"/>
    <property type="evidence" value="ECO:0007669"/>
    <property type="project" value="UniProtKB-SubCell"/>
</dbReference>
<dbReference type="AlphaFoldDB" id="A0A1J5QGK9"/>
<evidence type="ECO:0000256" key="5">
    <source>
        <dbReference type="SAM" id="Phobius"/>
    </source>
</evidence>
<keyword evidence="4 5" id="KW-0472">Membrane</keyword>
<name>A0A1J5QGK9_9ZZZZ</name>
<evidence type="ECO:0000256" key="2">
    <source>
        <dbReference type="ARBA" id="ARBA00022692"/>
    </source>
</evidence>
<dbReference type="InterPro" id="IPR000537">
    <property type="entry name" value="UbiA_prenyltransferase"/>
</dbReference>
<protein>
    <submittedName>
        <fullName evidence="6">Prenyltransferase</fullName>
    </submittedName>
</protein>
<gene>
    <name evidence="6" type="ORF">GALL_358310</name>
</gene>
<dbReference type="InterPro" id="IPR044878">
    <property type="entry name" value="UbiA_sf"/>
</dbReference>
<evidence type="ECO:0000256" key="4">
    <source>
        <dbReference type="ARBA" id="ARBA00023136"/>
    </source>
</evidence>
<dbReference type="Gene3D" id="1.10.357.140">
    <property type="entry name" value="UbiA prenyltransferase"/>
    <property type="match status" value="1"/>
</dbReference>
<sequence length="287" mass="28675">MRTTAVSPRGFVLASHPGPTVVVTVLATGLAAGVGSTLRTSLLVAGAVLTGQLSVGWSNDWLDAARDRAVRRAGKPVVSGLVSATALRTGALAAVTVCAFLSLATGVVPGAVHLVAVASAWAYNVRLKATAASWVPYAVSFSLLLLFVVLAQPGRPEPTWWGLLAAALLGVGAHVANVLPDLEDDRATGVSGFPHRLGHARATGVALAALVAATAVVVLGPSAPPSGPAVLGGATAVVLAGLGAAVALARPHSVWPFRLSMAVAAVCVVLLVMAGPDLMTVRSAVTP</sequence>
<evidence type="ECO:0000256" key="1">
    <source>
        <dbReference type="ARBA" id="ARBA00004141"/>
    </source>
</evidence>
<evidence type="ECO:0000256" key="3">
    <source>
        <dbReference type="ARBA" id="ARBA00022989"/>
    </source>
</evidence>
<feature type="transmembrane region" description="Helical" evidence="5">
    <location>
        <begin position="229"/>
        <end position="248"/>
    </location>
</feature>
<organism evidence="6">
    <name type="scientific">mine drainage metagenome</name>
    <dbReference type="NCBI Taxonomy" id="410659"/>
    <lineage>
        <taxon>unclassified sequences</taxon>
        <taxon>metagenomes</taxon>
        <taxon>ecological metagenomes</taxon>
    </lineage>
</organism>
<feature type="transmembrane region" description="Helical" evidence="5">
    <location>
        <begin position="255"/>
        <end position="274"/>
    </location>
</feature>
<keyword evidence="2 5" id="KW-0812">Transmembrane</keyword>
<accession>A0A1J5QGK9</accession>
<comment type="subcellular location">
    <subcellularLocation>
        <location evidence="1">Membrane</location>
        <topology evidence="1">Multi-pass membrane protein</topology>
    </subcellularLocation>
</comment>
<reference evidence="6" key="1">
    <citation type="submission" date="2016-10" db="EMBL/GenBank/DDBJ databases">
        <title>Sequence of Gallionella enrichment culture.</title>
        <authorList>
            <person name="Poehlein A."/>
            <person name="Muehling M."/>
            <person name="Daniel R."/>
        </authorList>
    </citation>
    <scope>NUCLEOTIDE SEQUENCE</scope>
</reference>
<feature type="transmembrane region" description="Helical" evidence="5">
    <location>
        <begin position="200"/>
        <end position="223"/>
    </location>
</feature>
<dbReference type="EMBL" id="MLJW01000811">
    <property type="protein sequence ID" value="OIQ82378.1"/>
    <property type="molecule type" value="Genomic_DNA"/>
</dbReference>
<dbReference type="Pfam" id="PF01040">
    <property type="entry name" value="UbiA"/>
    <property type="match status" value="1"/>
</dbReference>
<keyword evidence="6" id="KW-0808">Transferase</keyword>
<dbReference type="GO" id="GO:0016765">
    <property type="term" value="F:transferase activity, transferring alkyl or aryl (other than methyl) groups"/>
    <property type="evidence" value="ECO:0007669"/>
    <property type="project" value="InterPro"/>
</dbReference>
<feature type="transmembrane region" description="Helical" evidence="5">
    <location>
        <begin position="134"/>
        <end position="154"/>
    </location>
</feature>